<protein>
    <submittedName>
        <fullName evidence="1">Uncharacterized protein</fullName>
    </submittedName>
</protein>
<evidence type="ECO:0000313" key="2">
    <source>
        <dbReference type="Proteomes" id="UP000193570"/>
    </source>
</evidence>
<dbReference type="AlphaFoldDB" id="A0A1X7A5R5"/>
<dbReference type="Proteomes" id="UP000193570">
    <property type="component" value="Unassembled WGS sequence"/>
</dbReference>
<dbReference type="EMBL" id="FWFK01000008">
    <property type="protein sequence ID" value="SLN71340.1"/>
    <property type="molecule type" value="Genomic_DNA"/>
</dbReference>
<name>A0A1X7A5R5_9RHOB</name>
<proteinExistence type="predicted"/>
<gene>
    <name evidence="1" type="ORF">ROJ8625_03717</name>
</gene>
<accession>A0A1X7A5R5</accession>
<reference evidence="1 2" key="1">
    <citation type="submission" date="2017-03" db="EMBL/GenBank/DDBJ databases">
        <authorList>
            <person name="Afonso C.L."/>
            <person name="Miller P.J."/>
            <person name="Scott M.A."/>
            <person name="Spackman E."/>
            <person name="Goraichik I."/>
            <person name="Dimitrov K.M."/>
            <person name="Suarez D.L."/>
            <person name="Swayne D.E."/>
        </authorList>
    </citation>
    <scope>NUCLEOTIDE SEQUENCE [LARGE SCALE GENOMIC DNA]</scope>
    <source>
        <strain evidence="1 2">CECT 8625</strain>
    </source>
</reference>
<sequence>MPLNPEEMARKAWLSYFTYNSFSAEKSGCL</sequence>
<evidence type="ECO:0000313" key="1">
    <source>
        <dbReference type="EMBL" id="SLN71340.1"/>
    </source>
</evidence>
<keyword evidence="2" id="KW-1185">Reference proteome</keyword>
<organism evidence="1 2">
    <name type="scientific">Roseivivax jejudonensis</name>
    <dbReference type="NCBI Taxonomy" id="1529041"/>
    <lineage>
        <taxon>Bacteria</taxon>
        <taxon>Pseudomonadati</taxon>
        <taxon>Pseudomonadota</taxon>
        <taxon>Alphaproteobacteria</taxon>
        <taxon>Rhodobacterales</taxon>
        <taxon>Roseobacteraceae</taxon>
        <taxon>Roseivivax</taxon>
    </lineage>
</organism>